<keyword evidence="1" id="KW-1133">Transmembrane helix</keyword>
<dbReference type="Proteomes" id="UP001054837">
    <property type="component" value="Unassembled WGS sequence"/>
</dbReference>
<gene>
    <name evidence="2" type="ORF">CDAR_391221</name>
</gene>
<organism evidence="2 3">
    <name type="scientific">Caerostris darwini</name>
    <dbReference type="NCBI Taxonomy" id="1538125"/>
    <lineage>
        <taxon>Eukaryota</taxon>
        <taxon>Metazoa</taxon>
        <taxon>Ecdysozoa</taxon>
        <taxon>Arthropoda</taxon>
        <taxon>Chelicerata</taxon>
        <taxon>Arachnida</taxon>
        <taxon>Araneae</taxon>
        <taxon>Araneomorphae</taxon>
        <taxon>Entelegynae</taxon>
        <taxon>Araneoidea</taxon>
        <taxon>Araneidae</taxon>
        <taxon>Caerostris</taxon>
    </lineage>
</organism>
<reference evidence="2 3" key="1">
    <citation type="submission" date="2021-06" db="EMBL/GenBank/DDBJ databases">
        <title>Caerostris darwini draft genome.</title>
        <authorList>
            <person name="Kono N."/>
            <person name="Arakawa K."/>
        </authorList>
    </citation>
    <scope>NUCLEOTIDE SEQUENCE [LARGE SCALE GENOMIC DNA]</scope>
</reference>
<keyword evidence="1" id="KW-0472">Membrane</keyword>
<comment type="caution">
    <text evidence="2">The sequence shown here is derived from an EMBL/GenBank/DDBJ whole genome shotgun (WGS) entry which is preliminary data.</text>
</comment>
<protein>
    <submittedName>
        <fullName evidence="2">Uncharacterized protein</fullName>
    </submittedName>
</protein>
<dbReference type="AlphaFoldDB" id="A0AAV4SXW3"/>
<accession>A0AAV4SXW3</accession>
<evidence type="ECO:0000313" key="3">
    <source>
        <dbReference type="Proteomes" id="UP001054837"/>
    </source>
</evidence>
<feature type="transmembrane region" description="Helical" evidence="1">
    <location>
        <begin position="96"/>
        <end position="113"/>
    </location>
</feature>
<evidence type="ECO:0000313" key="2">
    <source>
        <dbReference type="EMBL" id="GIY38016.1"/>
    </source>
</evidence>
<name>A0AAV4SXW3_9ARAC</name>
<dbReference type="EMBL" id="BPLQ01008534">
    <property type="protein sequence ID" value="GIY38016.1"/>
    <property type="molecule type" value="Genomic_DNA"/>
</dbReference>
<keyword evidence="1" id="KW-0812">Transmembrane</keyword>
<keyword evidence="3" id="KW-1185">Reference proteome</keyword>
<proteinExistence type="predicted"/>
<evidence type="ECO:0000256" key="1">
    <source>
        <dbReference type="SAM" id="Phobius"/>
    </source>
</evidence>
<sequence>MECNETVHDDRIIVCGLFLSQRKSRVGHRKSTVTSCSDHDHPRLQWTAGSVAETSHALVLQSRELGCVNDFYDAVKGSIPMDTCRRLCRVVDPADITMRVFAALLALILFVGTF</sequence>